<gene>
    <name evidence="2" type="ORF">MYAER_1299</name>
</gene>
<protein>
    <submittedName>
        <fullName evidence="2">Uncharacterized protein</fullName>
    </submittedName>
</protein>
<accession>A0A0F6U2P0</accession>
<dbReference type="EMBL" id="CP011304">
    <property type="protein sequence ID" value="AKE63657.1"/>
    <property type="molecule type" value="Genomic_DNA"/>
</dbReference>
<dbReference type="HOGENOM" id="CLU_201703_0_0_3"/>
<evidence type="ECO:0000313" key="2">
    <source>
        <dbReference type="EMBL" id="AKE63657.1"/>
    </source>
</evidence>
<proteinExistence type="predicted"/>
<dbReference type="RefSeq" id="WP_002738625.1">
    <property type="nucleotide sequence ID" value="NZ_CP011304.1"/>
</dbReference>
<reference evidence="2 3" key="1">
    <citation type="journal article" date="2015" name="Genome Announc.">
        <title>Complete Genome Sequence of Microcystis aeruginosa NIES-2549, a Bloom-Forming Cyanobacterium from Lake Kasumigaura, Japan.</title>
        <authorList>
            <person name="Yamaguchi H."/>
            <person name="Suzuki S."/>
            <person name="Tanabe Y."/>
            <person name="Osana Y."/>
            <person name="Shimura Y."/>
            <person name="Ishida K."/>
            <person name="Kawachi M."/>
        </authorList>
    </citation>
    <scope>NUCLEOTIDE SEQUENCE [LARGE SCALE GENOMIC DNA]</scope>
    <source>
        <strain evidence="2 3">NIES-2549</strain>
    </source>
</reference>
<sequence>MLVSHQNPTFVRNYLIAVISVVMMGVGVADLVNNPSRIAQQNRLDGYGRYVSAGLVSGAVNNMR</sequence>
<dbReference type="AlphaFoldDB" id="A0A0F6U2P0"/>
<dbReference type="Proteomes" id="UP000034103">
    <property type="component" value="Chromosome"/>
</dbReference>
<dbReference type="PATRIC" id="fig|1641812.3.peg.1342"/>
<feature type="transmembrane region" description="Helical" evidence="1">
    <location>
        <begin position="14"/>
        <end position="33"/>
    </location>
</feature>
<keyword evidence="1" id="KW-1133">Transmembrane helix</keyword>
<keyword evidence="1" id="KW-0812">Transmembrane</keyword>
<name>A0A0F6U2P0_MICAE</name>
<evidence type="ECO:0000313" key="3">
    <source>
        <dbReference type="Proteomes" id="UP000034103"/>
    </source>
</evidence>
<organism evidence="2 3">
    <name type="scientific">Microcystis aeruginosa NIES-2549</name>
    <dbReference type="NCBI Taxonomy" id="1641812"/>
    <lineage>
        <taxon>Bacteria</taxon>
        <taxon>Bacillati</taxon>
        <taxon>Cyanobacteriota</taxon>
        <taxon>Cyanophyceae</taxon>
        <taxon>Oscillatoriophycideae</taxon>
        <taxon>Chroococcales</taxon>
        <taxon>Microcystaceae</taxon>
        <taxon>Microcystis</taxon>
    </lineage>
</organism>
<keyword evidence="1" id="KW-0472">Membrane</keyword>
<evidence type="ECO:0000256" key="1">
    <source>
        <dbReference type="SAM" id="Phobius"/>
    </source>
</evidence>